<dbReference type="AlphaFoldDB" id="A0A172T7V8"/>
<dbReference type="KEGG" id="dpu:SU48_06025"/>
<organism evidence="4 6">
    <name type="scientific">Deinococcus puniceus</name>
    <dbReference type="NCBI Taxonomy" id="1182568"/>
    <lineage>
        <taxon>Bacteria</taxon>
        <taxon>Thermotogati</taxon>
        <taxon>Deinococcota</taxon>
        <taxon>Deinococci</taxon>
        <taxon>Deinococcales</taxon>
        <taxon>Deinococcaceae</taxon>
        <taxon>Deinococcus</taxon>
    </lineage>
</organism>
<dbReference type="RefSeq" id="WP_064013755.1">
    <property type="nucleotide sequence ID" value="NZ_CP011387.1"/>
</dbReference>
<evidence type="ECO:0000256" key="1">
    <source>
        <dbReference type="SAM" id="MobiDB-lite"/>
    </source>
</evidence>
<dbReference type="KEGG" id="dpu:SU48_01825"/>
<dbReference type="EMBL" id="CP011387">
    <property type="protein sequence ID" value="ANE42702.1"/>
    <property type="molecule type" value="Genomic_DNA"/>
</dbReference>
<dbReference type="Pfam" id="PF13592">
    <property type="entry name" value="HTH_33"/>
    <property type="match status" value="1"/>
</dbReference>
<evidence type="ECO:0000313" key="6">
    <source>
        <dbReference type="Proteomes" id="UP000077363"/>
    </source>
</evidence>
<proteinExistence type="predicted"/>
<dbReference type="KEGG" id="dpu:SU48_04315"/>
<accession>A0A172T7V8</accession>
<evidence type="ECO:0000313" key="5">
    <source>
        <dbReference type="EMBL" id="ANE43396.1"/>
    </source>
</evidence>
<feature type="domain" description="Winged helix-turn helix" evidence="2">
    <location>
        <begin position="112"/>
        <end position="168"/>
    </location>
</feature>
<protein>
    <recommendedName>
        <fullName evidence="2">Winged helix-turn helix domain-containing protein</fullName>
    </recommendedName>
</protein>
<feature type="region of interest" description="Disordered" evidence="1">
    <location>
        <begin position="145"/>
        <end position="170"/>
    </location>
</feature>
<dbReference type="Proteomes" id="UP000077363">
    <property type="component" value="Chromosome"/>
</dbReference>
<dbReference type="STRING" id="1182568.SU48_01825"/>
<evidence type="ECO:0000259" key="2">
    <source>
        <dbReference type="Pfam" id="PF13592"/>
    </source>
</evidence>
<evidence type="ECO:0000313" key="4">
    <source>
        <dbReference type="EMBL" id="ANE43118.1"/>
    </source>
</evidence>
<name>A0A172T7V8_9DEIO</name>
<dbReference type="SUPFAM" id="SSF46689">
    <property type="entry name" value="Homeodomain-like"/>
    <property type="match status" value="1"/>
</dbReference>
<dbReference type="OrthoDB" id="73333at2"/>
<evidence type="ECO:0000313" key="3">
    <source>
        <dbReference type="EMBL" id="ANE42702.1"/>
    </source>
</evidence>
<dbReference type="PATRIC" id="fig|1182568.3.peg.1255"/>
<gene>
    <name evidence="3" type="ORF">SU48_01825</name>
    <name evidence="4" type="ORF">SU48_04315</name>
    <name evidence="5" type="ORF">SU48_06025</name>
</gene>
<keyword evidence="6" id="KW-1185">Reference proteome</keyword>
<dbReference type="EMBL" id="CP011387">
    <property type="protein sequence ID" value="ANE43396.1"/>
    <property type="molecule type" value="Genomic_DNA"/>
</dbReference>
<dbReference type="InterPro" id="IPR025959">
    <property type="entry name" value="Winged_HTH_dom"/>
</dbReference>
<dbReference type="EMBL" id="CP011387">
    <property type="protein sequence ID" value="ANE43118.1"/>
    <property type="molecule type" value="Genomic_DNA"/>
</dbReference>
<reference evidence="4 6" key="1">
    <citation type="submission" date="2015-01" db="EMBL/GenBank/DDBJ databases">
        <title>Deinococcus puniceus/DY1/ whole genome sequencing.</title>
        <authorList>
            <person name="Kim M.K."/>
            <person name="Srinivasan S."/>
            <person name="Lee J.-J."/>
        </authorList>
    </citation>
    <scope>NUCLEOTIDE SEQUENCE [LARGE SCALE GENOMIC DNA]</scope>
    <source>
        <strain evidence="4 6">DY1</strain>
    </source>
</reference>
<sequence>MPDWEINKFYSPVKFQHQADEFWAIYRVSTCAVERRRAQFFALLAEGRSEGDVMDITQYGVRSARYVIDRYHRLGLKGLSDGRRDNRGAPRVLTAEEQQALAAQLHADFEQGVVWEGKRVQEWIKEQFGKEVYLGRTYEFMRAAGFSPQKPRPQHVKGDPAAKEAFTTKS</sequence>
<dbReference type="InterPro" id="IPR009057">
    <property type="entry name" value="Homeodomain-like_sf"/>
</dbReference>